<evidence type="ECO:0000313" key="1">
    <source>
        <dbReference type="EMBL" id="BDG07196.1"/>
    </source>
</evidence>
<dbReference type="RefSeq" id="WP_248343798.1">
    <property type="nucleotide sequence ID" value="NZ_AP025592.1"/>
</dbReference>
<evidence type="ECO:0000313" key="2">
    <source>
        <dbReference type="Proteomes" id="UP001162734"/>
    </source>
</evidence>
<sequence>MSEPLYKVVEVSPVTEESLERVLNERAGQGYGFESIHFVMREGSHRPAMAYLFFTRGGDEEPEPPAPAEA</sequence>
<name>A0ABN6N201_9BACT</name>
<dbReference type="EMBL" id="AP025592">
    <property type="protein sequence ID" value="BDG07196.1"/>
    <property type="molecule type" value="Genomic_DNA"/>
</dbReference>
<keyword evidence="2" id="KW-1185">Reference proteome</keyword>
<protein>
    <recommendedName>
        <fullName evidence="3">DUF4177 domain-containing protein</fullName>
    </recommendedName>
</protein>
<organism evidence="1 2">
    <name type="scientific">Anaeromyxobacter paludicola</name>
    <dbReference type="NCBI Taxonomy" id="2918171"/>
    <lineage>
        <taxon>Bacteria</taxon>
        <taxon>Pseudomonadati</taxon>
        <taxon>Myxococcota</taxon>
        <taxon>Myxococcia</taxon>
        <taxon>Myxococcales</taxon>
        <taxon>Cystobacterineae</taxon>
        <taxon>Anaeromyxobacteraceae</taxon>
        <taxon>Anaeromyxobacter</taxon>
    </lineage>
</organism>
<dbReference type="Proteomes" id="UP001162734">
    <property type="component" value="Chromosome"/>
</dbReference>
<accession>A0ABN6N201</accession>
<proteinExistence type="predicted"/>
<reference evidence="2" key="1">
    <citation type="journal article" date="2022" name="Int. J. Syst. Evol. Microbiol.">
        <title>Anaeromyxobacter oryzae sp. nov., Anaeromyxobacter diazotrophicus sp. nov. and Anaeromyxobacter paludicola sp. nov., isolated from paddy soils.</title>
        <authorList>
            <person name="Itoh H."/>
            <person name="Xu Z."/>
            <person name="Mise K."/>
            <person name="Masuda Y."/>
            <person name="Ushijima N."/>
            <person name="Hayakawa C."/>
            <person name="Shiratori Y."/>
            <person name="Senoo K."/>
        </authorList>
    </citation>
    <scope>NUCLEOTIDE SEQUENCE [LARGE SCALE GENOMIC DNA]</scope>
    <source>
        <strain evidence="2">Red630</strain>
    </source>
</reference>
<gene>
    <name evidence="1" type="ORF">AMPC_03090</name>
</gene>
<evidence type="ECO:0008006" key="3">
    <source>
        <dbReference type="Google" id="ProtNLM"/>
    </source>
</evidence>